<dbReference type="GO" id="GO:0032300">
    <property type="term" value="C:mismatch repair complex"/>
    <property type="evidence" value="ECO:0007669"/>
    <property type="project" value="InterPro"/>
</dbReference>
<dbReference type="Pfam" id="PF08676">
    <property type="entry name" value="MutL_C"/>
    <property type="match status" value="1"/>
</dbReference>
<dbReference type="RefSeq" id="WP_115585672.1">
    <property type="nucleotide sequence ID" value="NZ_CP025544.1"/>
</dbReference>
<dbReference type="GO" id="GO:0006298">
    <property type="term" value="P:mismatch repair"/>
    <property type="evidence" value="ECO:0007669"/>
    <property type="project" value="InterPro"/>
</dbReference>
<dbReference type="OrthoDB" id="9763467at2"/>
<evidence type="ECO:0000313" key="3">
    <source>
        <dbReference type="Proteomes" id="UP000254834"/>
    </source>
</evidence>
<accession>A0A345ZBJ0</accession>
<dbReference type="InterPro" id="IPR037198">
    <property type="entry name" value="MutL_C_sf"/>
</dbReference>
<dbReference type="InterPro" id="IPR014790">
    <property type="entry name" value="MutL_C"/>
</dbReference>
<dbReference type="Proteomes" id="UP000254834">
    <property type="component" value="Chromosome"/>
</dbReference>
<name>A0A345ZBJ0_9BACT</name>
<dbReference type="GO" id="GO:0005524">
    <property type="term" value="F:ATP binding"/>
    <property type="evidence" value="ECO:0007669"/>
    <property type="project" value="InterPro"/>
</dbReference>
<dbReference type="Gene3D" id="3.30.1370.100">
    <property type="entry name" value="MutL, C-terminal domain, regulatory subdomain"/>
    <property type="match status" value="1"/>
</dbReference>
<dbReference type="PANTHER" id="PTHR10073">
    <property type="entry name" value="DNA MISMATCH REPAIR PROTEIN MLH, PMS, MUTL"/>
    <property type="match status" value="1"/>
</dbReference>
<dbReference type="KEGG" id="cdes:C0J27_02770"/>
<keyword evidence="3" id="KW-1185">Reference proteome</keyword>
<organism evidence="2 3">
    <name type="scientific">Candidatus Chromulinivorax destructor</name>
    <dbReference type="NCBI Taxonomy" id="2066483"/>
    <lineage>
        <taxon>Bacteria</taxon>
        <taxon>Candidatus Babelota</taxon>
        <taxon>Candidatus Babeliae</taxon>
        <taxon>Candidatus Babeliales</taxon>
        <taxon>Candidatus Chromulinivoraceae</taxon>
        <taxon>Candidatus Chromulinivorax</taxon>
    </lineage>
</organism>
<dbReference type="AlphaFoldDB" id="A0A345ZBJ0"/>
<dbReference type="Gene3D" id="3.30.1540.20">
    <property type="entry name" value="MutL, C-terminal domain, dimerisation subdomain"/>
    <property type="match status" value="1"/>
</dbReference>
<dbReference type="EMBL" id="CP025544">
    <property type="protein sequence ID" value="AXK60657.1"/>
    <property type="molecule type" value="Genomic_DNA"/>
</dbReference>
<gene>
    <name evidence="2" type="ORF">C0J27_02770</name>
</gene>
<protein>
    <recommendedName>
        <fullName evidence="1">MutL C-terminal dimerisation domain-containing protein</fullName>
    </recommendedName>
</protein>
<dbReference type="SMART" id="SM00853">
    <property type="entry name" value="MutL_C"/>
    <property type="match status" value="1"/>
</dbReference>
<dbReference type="GO" id="GO:0140664">
    <property type="term" value="F:ATP-dependent DNA damage sensor activity"/>
    <property type="evidence" value="ECO:0007669"/>
    <property type="project" value="InterPro"/>
</dbReference>
<dbReference type="SUPFAM" id="SSF118116">
    <property type="entry name" value="DNA mismatch repair protein MutL"/>
    <property type="match status" value="1"/>
</dbReference>
<dbReference type="InterPro" id="IPR042121">
    <property type="entry name" value="MutL_C_regsub"/>
</dbReference>
<dbReference type="InterPro" id="IPR042120">
    <property type="entry name" value="MutL_C_dimsub"/>
</dbReference>
<dbReference type="InterPro" id="IPR038973">
    <property type="entry name" value="MutL/Mlh/Pms-like"/>
</dbReference>
<evidence type="ECO:0000259" key="1">
    <source>
        <dbReference type="SMART" id="SM00853"/>
    </source>
</evidence>
<proteinExistence type="predicted"/>
<sequence>MPTSFAQPKTTAQYPAFSVEVQKSHQSINPIDIKTFNNFNSFDITADKNNSIPTSYNSTSVDTKVEEETIEFTPPMFASHAFQTPAQHHDENIEPVYEQIEITQHHDAIIIGQYKTTYILFEKNSNLVFVDQHAAHERILYEQFKKNFADIATVHLIFPEFIKLSSHDIMTITPYLSLLRDHGIHAELFSDTQLMVQATPVHLKNQLLHETIQQIISWIDTIDENDPARISNLLHEKIHTKMACSAAIKAGEKLNLQQMQQLLDDLARIEHRYSCPHGRPTFWILPIEDIEKKFKRDYGKKSEQFYDFLS</sequence>
<feature type="domain" description="MutL C-terminal dimerisation" evidence="1">
    <location>
        <begin position="110"/>
        <end position="254"/>
    </location>
</feature>
<evidence type="ECO:0000313" key="2">
    <source>
        <dbReference type="EMBL" id="AXK60657.1"/>
    </source>
</evidence>
<dbReference type="PANTHER" id="PTHR10073:SF12">
    <property type="entry name" value="DNA MISMATCH REPAIR PROTEIN MLH1"/>
    <property type="match status" value="1"/>
</dbReference>
<dbReference type="GO" id="GO:0016887">
    <property type="term" value="F:ATP hydrolysis activity"/>
    <property type="evidence" value="ECO:0007669"/>
    <property type="project" value="InterPro"/>
</dbReference>
<reference evidence="2 3" key="1">
    <citation type="submission" date="2017-12" db="EMBL/GenBank/DDBJ databases">
        <title>Chromulinavorax destructans is a abundant pathogen of dominant heterotrophic picoflagllates.</title>
        <authorList>
            <person name="Deeg C.M."/>
            <person name="Zimmer M."/>
            <person name="Suttle C.A."/>
        </authorList>
    </citation>
    <scope>NUCLEOTIDE SEQUENCE [LARGE SCALE GENOMIC DNA]</scope>
    <source>
        <strain evidence="2 3">SeV1</strain>
    </source>
</reference>